<evidence type="ECO:0000256" key="3">
    <source>
        <dbReference type="ARBA" id="ARBA00023125"/>
    </source>
</evidence>
<comment type="similarity">
    <text evidence="2">Belongs to the HMGN family.</text>
</comment>
<dbReference type="AlphaFoldDB" id="A0A8D0V8S5"/>
<dbReference type="Pfam" id="PF01101">
    <property type="entry name" value="HMG14_17"/>
    <property type="match status" value="1"/>
</dbReference>
<dbReference type="PANTHER" id="PTHR23087">
    <property type="entry name" value="NONHISTONE CHROMOSOMAL PROTEIN HMG"/>
    <property type="match status" value="1"/>
</dbReference>
<proteinExistence type="inferred from homology"/>
<dbReference type="GO" id="GO:0000785">
    <property type="term" value="C:chromatin"/>
    <property type="evidence" value="ECO:0007669"/>
    <property type="project" value="InterPro"/>
</dbReference>
<feature type="region of interest" description="Disordered" evidence="5">
    <location>
        <begin position="1"/>
        <end position="108"/>
    </location>
</feature>
<evidence type="ECO:0000256" key="2">
    <source>
        <dbReference type="ARBA" id="ARBA00007696"/>
    </source>
</evidence>
<dbReference type="Ensembl" id="ENSSSCT00030005735.1">
    <property type="protein sequence ID" value="ENSSSCP00030002382.1"/>
    <property type="gene ID" value="ENSSSCG00030004344.1"/>
</dbReference>
<evidence type="ECO:0000313" key="6">
    <source>
        <dbReference type="Ensembl" id="ENSSSCP00030002382.1"/>
    </source>
</evidence>
<dbReference type="InterPro" id="IPR000079">
    <property type="entry name" value="HMGN_fam"/>
</dbReference>
<dbReference type="PANTHER" id="PTHR23087:SF12">
    <property type="entry name" value="NON-HISTONE CHROMOSOMAL PROTEIN HMG-14"/>
    <property type="match status" value="1"/>
</dbReference>
<evidence type="ECO:0000313" key="7">
    <source>
        <dbReference type="Proteomes" id="UP000694570"/>
    </source>
</evidence>
<comment type="subcellular location">
    <subcellularLocation>
        <location evidence="1">Nucleus</location>
    </subcellularLocation>
</comment>
<dbReference type="SMART" id="SM00527">
    <property type="entry name" value="HMG17"/>
    <property type="match status" value="1"/>
</dbReference>
<evidence type="ECO:0000256" key="4">
    <source>
        <dbReference type="ARBA" id="ARBA00023242"/>
    </source>
</evidence>
<dbReference type="PRINTS" id="PR00925">
    <property type="entry name" value="NONHISHMG17"/>
</dbReference>
<accession>A0A8D0V8S5</accession>
<feature type="compositionally biased region" description="Basic and acidic residues" evidence="5">
    <location>
        <begin position="29"/>
        <end position="48"/>
    </location>
</feature>
<dbReference type="GO" id="GO:0031492">
    <property type="term" value="F:nucleosomal DNA binding"/>
    <property type="evidence" value="ECO:0007669"/>
    <property type="project" value="InterPro"/>
</dbReference>
<reference evidence="6" key="1">
    <citation type="submission" date="2025-08" db="UniProtKB">
        <authorList>
            <consortium name="Ensembl"/>
        </authorList>
    </citation>
    <scope>IDENTIFICATION</scope>
</reference>
<dbReference type="GO" id="GO:0005634">
    <property type="term" value="C:nucleus"/>
    <property type="evidence" value="ECO:0007669"/>
    <property type="project" value="UniProtKB-SubCell"/>
</dbReference>
<evidence type="ECO:0000256" key="1">
    <source>
        <dbReference type="ARBA" id="ARBA00004123"/>
    </source>
</evidence>
<organism evidence="6 7">
    <name type="scientific">Sus scrofa</name>
    <name type="common">Pig</name>
    <dbReference type="NCBI Taxonomy" id="9823"/>
    <lineage>
        <taxon>Eukaryota</taxon>
        <taxon>Metazoa</taxon>
        <taxon>Chordata</taxon>
        <taxon>Craniata</taxon>
        <taxon>Vertebrata</taxon>
        <taxon>Euteleostomi</taxon>
        <taxon>Mammalia</taxon>
        <taxon>Eutheria</taxon>
        <taxon>Laurasiatheria</taxon>
        <taxon>Artiodactyla</taxon>
        <taxon>Suina</taxon>
        <taxon>Suidae</taxon>
        <taxon>Sus</taxon>
    </lineage>
</organism>
<sequence length="127" mass="14371">MPKRKVSSTQRVVKEEPKRRLLAKPAPTKVERKPEKVAAKDKSSDKKVQTKGKRGAKGKQAEVTNQRLKRTCLQKTEKLKTRRAQPLMKQERKKPSPINTTHTHPVPSVVPVPLLVQPRGVFLSTIL</sequence>
<dbReference type="Proteomes" id="UP000694570">
    <property type="component" value="Unplaced"/>
</dbReference>
<protein>
    <submittedName>
        <fullName evidence="6">Uncharacterized protein</fullName>
    </submittedName>
</protein>
<keyword evidence="4" id="KW-0539">Nucleus</keyword>
<evidence type="ECO:0000256" key="5">
    <source>
        <dbReference type="SAM" id="MobiDB-lite"/>
    </source>
</evidence>
<name>A0A8D0V8S5_PIG</name>
<keyword evidence="3" id="KW-0238">DNA-binding</keyword>